<feature type="compositionally biased region" description="Low complexity" evidence="3">
    <location>
        <begin position="76"/>
        <end position="89"/>
    </location>
</feature>
<feature type="compositionally biased region" description="Basic residues" evidence="3">
    <location>
        <begin position="1"/>
        <end position="18"/>
    </location>
</feature>
<feature type="compositionally biased region" description="Low complexity" evidence="3">
    <location>
        <begin position="55"/>
        <end position="65"/>
    </location>
</feature>
<gene>
    <name evidence="4" type="ORF">ISM_16175</name>
</gene>
<dbReference type="STRING" id="89187.ISM_16175"/>
<evidence type="ECO:0000256" key="3">
    <source>
        <dbReference type="SAM" id="MobiDB-lite"/>
    </source>
</evidence>
<dbReference type="Gene3D" id="4.10.520.10">
    <property type="entry name" value="IHF-like DNA-binding proteins"/>
    <property type="match status" value="1"/>
</dbReference>
<dbReference type="GO" id="GO:0030527">
    <property type="term" value="F:structural constituent of chromatin"/>
    <property type="evidence" value="ECO:0007669"/>
    <property type="project" value="InterPro"/>
</dbReference>
<protein>
    <submittedName>
        <fullName evidence="4">DNA-binding protein HU, putative</fullName>
    </submittedName>
</protein>
<dbReference type="RefSeq" id="WP_009815244.1">
    <property type="nucleotide sequence ID" value="NZ_CH724156.1"/>
</dbReference>
<dbReference type="InterPro" id="IPR010992">
    <property type="entry name" value="IHF-like_DNA-bd_dom_sf"/>
</dbReference>
<dbReference type="SUPFAM" id="SSF47729">
    <property type="entry name" value="IHF-like DNA-binding proteins"/>
    <property type="match status" value="1"/>
</dbReference>
<evidence type="ECO:0000256" key="1">
    <source>
        <dbReference type="ARBA" id="ARBA00010529"/>
    </source>
</evidence>
<comment type="caution">
    <text evidence="4">The sequence shown here is derived from an EMBL/GenBank/DDBJ whole genome shotgun (WGS) entry which is preliminary data.</text>
</comment>
<dbReference type="AlphaFoldDB" id="A3SPM9"/>
<dbReference type="GO" id="GO:0003677">
    <property type="term" value="F:DNA binding"/>
    <property type="evidence" value="ECO:0007669"/>
    <property type="project" value="UniProtKB-KW"/>
</dbReference>
<organism evidence="4 5">
    <name type="scientific">Roseovarius nubinhibens (strain ATCC BAA-591 / DSM 15170 / ISM)</name>
    <dbReference type="NCBI Taxonomy" id="89187"/>
    <lineage>
        <taxon>Bacteria</taxon>
        <taxon>Pseudomonadati</taxon>
        <taxon>Pseudomonadota</taxon>
        <taxon>Alphaproteobacteria</taxon>
        <taxon>Rhodobacterales</taxon>
        <taxon>Roseobacteraceae</taxon>
        <taxon>Roseovarius</taxon>
    </lineage>
</organism>
<name>A3SPM9_ROSNI</name>
<dbReference type="Pfam" id="PF00216">
    <property type="entry name" value="Bac_DNA_binding"/>
    <property type="match status" value="1"/>
</dbReference>
<keyword evidence="5" id="KW-1185">Reference proteome</keyword>
<reference evidence="4 5" key="1">
    <citation type="submission" date="2005-12" db="EMBL/GenBank/DDBJ databases">
        <authorList>
            <person name="Moran M.A."/>
            <person name="Ferriera S."/>
            <person name="Johnson J."/>
            <person name="Kravitz S."/>
            <person name="Halpern A."/>
            <person name="Remington K."/>
            <person name="Beeson K."/>
            <person name="Tran B."/>
            <person name="Rogers Y.-H."/>
            <person name="Friedman R."/>
            <person name="Venter J.C."/>
        </authorList>
    </citation>
    <scope>NUCLEOTIDE SEQUENCE [LARGE SCALE GENOMIC DNA]</scope>
    <source>
        <strain evidence="5">ATCC BAA-591 / DSM 15170 / ISM</strain>
    </source>
</reference>
<sequence length="190" mass="19507">MTGRTTRKSSAKTARKSASKAGKAAKPAAKPAAAKTDAKVSAPLASVTPPPSVAPPAAVAKPSTSHVPAPPAAKIASPVKPPVASVVQPTETTQVTAGDGGPQLKKQELFKKTADRSGIKKNQVKPAIEAALEVIGEALAQGREINLPPLGKIKQNRVKDSAGARIIIAKIRQAKPNEKDDKETVADDAE</sequence>
<keyword evidence="2 4" id="KW-0238">DNA-binding</keyword>
<feature type="compositionally biased region" description="Low complexity" evidence="3">
    <location>
        <begin position="19"/>
        <end position="47"/>
    </location>
</feature>
<dbReference type="HOGENOM" id="CLU_1427038_0_0_5"/>
<accession>A3SPM9</accession>
<feature type="region of interest" description="Disordered" evidence="3">
    <location>
        <begin position="1"/>
        <end position="105"/>
    </location>
</feature>
<dbReference type="InterPro" id="IPR000119">
    <property type="entry name" value="Hist_DNA-bd"/>
</dbReference>
<dbReference type="Proteomes" id="UP000005954">
    <property type="component" value="Unassembled WGS sequence"/>
</dbReference>
<proteinExistence type="inferred from homology"/>
<dbReference type="EMBL" id="AALY01000002">
    <property type="protein sequence ID" value="EAP76419.1"/>
    <property type="molecule type" value="Genomic_DNA"/>
</dbReference>
<dbReference type="eggNOG" id="COG0776">
    <property type="taxonomic scope" value="Bacteria"/>
</dbReference>
<evidence type="ECO:0000313" key="4">
    <source>
        <dbReference type="EMBL" id="EAP76419.1"/>
    </source>
</evidence>
<evidence type="ECO:0000256" key="2">
    <source>
        <dbReference type="ARBA" id="ARBA00023125"/>
    </source>
</evidence>
<evidence type="ECO:0000313" key="5">
    <source>
        <dbReference type="Proteomes" id="UP000005954"/>
    </source>
</evidence>
<comment type="similarity">
    <text evidence="1">Belongs to the bacterial histone-like protein family.</text>
</comment>